<dbReference type="Proteomes" id="UP000317544">
    <property type="component" value="Chromosome"/>
</dbReference>
<dbReference type="AlphaFoldDB" id="A0A455T9S4"/>
<evidence type="ECO:0000313" key="2">
    <source>
        <dbReference type="EMBL" id="BBI01060.1"/>
    </source>
</evidence>
<evidence type="ECO:0000256" key="1">
    <source>
        <dbReference type="SAM" id="Phobius"/>
    </source>
</evidence>
<gene>
    <name evidence="2" type="ORF">BUCNMO_041</name>
</gene>
<keyword evidence="3" id="KW-1185">Reference proteome</keyword>
<name>A0A455T9S4_9GAMM</name>
<reference evidence="2 3" key="1">
    <citation type="journal article" date="2019" name="Proc. Natl. Acad. Sci. U.S.A.">
        <title>Exaggeration and cooption of innate immunity for social defense.</title>
        <authorList>
            <person name="Kutsukake M."/>
            <person name="Moriyama M."/>
            <person name="Shigenobu S."/>
            <person name="Meng X.-Y."/>
            <person name="Nikoh N."/>
            <person name="Noda C."/>
            <person name="Kobayashi S."/>
            <person name="Fukatsu T."/>
        </authorList>
    </citation>
    <scope>NUCLEOTIDE SEQUENCE [LARGE SCALE GENOMIC DNA]</scope>
    <source>
        <strain evidence="2 3">Nmo</strain>
    </source>
</reference>
<keyword evidence="1" id="KW-0472">Membrane</keyword>
<feature type="transmembrane region" description="Helical" evidence="1">
    <location>
        <begin position="15"/>
        <end position="34"/>
    </location>
</feature>
<accession>A0A455T9S4</accession>
<organism evidence="2 3">
    <name type="scientific">Buchnera aphidicola</name>
    <name type="common">Nipponaphis monzeni</name>
    <dbReference type="NCBI Taxonomy" id="2495405"/>
    <lineage>
        <taxon>Bacteria</taxon>
        <taxon>Pseudomonadati</taxon>
        <taxon>Pseudomonadota</taxon>
        <taxon>Gammaproteobacteria</taxon>
        <taxon>Enterobacterales</taxon>
        <taxon>Erwiniaceae</taxon>
        <taxon>Buchnera</taxon>
    </lineage>
</organism>
<evidence type="ECO:0000313" key="3">
    <source>
        <dbReference type="Proteomes" id="UP000317544"/>
    </source>
</evidence>
<sequence length="64" mass="8006">MNIIYFYSNIINIKMLFYVIFFYKIMLLVIFITINKYKFMCYLSNKLFLNIIIYSNFKLNDKKY</sequence>
<dbReference type="EMBL" id="AP019379">
    <property type="protein sequence ID" value="BBI01060.1"/>
    <property type="molecule type" value="Genomic_DNA"/>
</dbReference>
<proteinExistence type="predicted"/>
<keyword evidence="1" id="KW-1133">Transmembrane helix</keyword>
<keyword evidence="1" id="KW-0812">Transmembrane</keyword>
<protein>
    <submittedName>
        <fullName evidence="2">Uncharacterized protein</fullName>
    </submittedName>
</protein>